<sequence length="138" mass="15818">MNAIKVNMYTVTRVLTGVYLVFHSFLSTIDFNGFLNKVDLYFEKAQVFNFQILYYTAPLVPFEEFIIGILLALGLYTKVVLKVGFVLFAYFSLFLLDVGVYSSAVCHIGMTFAMAALFYFKQYNIKSMDYEISSHSLL</sequence>
<protein>
    <recommendedName>
        <fullName evidence="4">DoxX family membrane protein</fullName>
    </recommendedName>
</protein>
<feature type="transmembrane region" description="Helical" evidence="1">
    <location>
        <begin position="79"/>
        <end position="96"/>
    </location>
</feature>
<gene>
    <name evidence="2" type="ORF">GWK10_18085</name>
</gene>
<comment type="caution">
    <text evidence="2">The sequence shown here is derived from an EMBL/GenBank/DDBJ whole genome shotgun (WGS) entry which is preliminary data.</text>
</comment>
<dbReference type="EMBL" id="JAABOQ010000010">
    <property type="protein sequence ID" value="NER19131.1"/>
    <property type="molecule type" value="Genomic_DNA"/>
</dbReference>
<feature type="transmembrane region" description="Helical" evidence="1">
    <location>
        <begin position="52"/>
        <end position="72"/>
    </location>
</feature>
<evidence type="ECO:0000313" key="3">
    <source>
        <dbReference type="Proteomes" id="UP000474296"/>
    </source>
</evidence>
<name>A0A6M0CMI7_9FLAO</name>
<dbReference type="RefSeq" id="WP_164033816.1">
    <property type="nucleotide sequence ID" value="NZ_JAABOQ010000010.1"/>
</dbReference>
<evidence type="ECO:0008006" key="4">
    <source>
        <dbReference type="Google" id="ProtNLM"/>
    </source>
</evidence>
<feature type="transmembrane region" description="Helical" evidence="1">
    <location>
        <begin position="12"/>
        <end position="32"/>
    </location>
</feature>
<proteinExistence type="predicted"/>
<keyword evidence="3" id="KW-1185">Reference proteome</keyword>
<evidence type="ECO:0000256" key="1">
    <source>
        <dbReference type="SAM" id="Phobius"/>
    </source>
</evidence>
<organism evidence="2 3">
    <name type="scientific">Spongiivirga citrea</name>
    <dbReference type="NCBI Taxonomy" id="1481457"/>
    <lineage>
        <taxon>Bacteria</taxon>
        <taxon>Pseudomonadati</taxon>
        <taxon>Bacteroidota</taxon>
        <taxon>Flavobacteriia</taxon>
        <taxon>Flavobacteriales</taxon>
        <taxon>Flavobacteriaceae</taxon>
        <taxon>Spongiivirga</taxon>
    </lineage>
</organism>
<dbReference type="AlphaFoldDB" id="A0A6M0CMI7"/>
<keyword evidence="1" id="KW-0472">Membrane</keyword>
<dbReference type="Proteomes" id="UP000474296">
    <property type="component" value="Unassembled WGS sequence"/>
</dbReference>
<keyword evidence="1" id="KW-1133">Transmembrane helix</keyword>
<accession>A0A6M0CMI7</accession>
<evidence type="ECO:0000313" key="2">
    <source>
        <dbReference type="EMBL" id="NER19131.1"/>
    </source>
</evidence>
<keyword evidence="1" id="KW-0812">Transmembrane</keyword>
<feature type="transmembrane region" description="Helical" evidence="1">
    <location>
        <begin position="102"/>
        <end position="120"/>
    </location>
</feature>
<reference evidence="2 3" key="1">
    <citation type="submission" date="2020-01" db="EMBL/GenBank/DDBJ databases">
        <title>Spongiivirga citrea KCTC 32990T.</title>
        <authorList>
            <person name="Wang G."/>
        </authorList>
    </citation>
    <scope>NUCLEOTIDE SEQUENCE [LARGE SCALE GENOMIC DNA]</scope>
    <source>
        <strain evidence="2 3">KCTC 32990</strain>
    </source>
</reference>